<name>A0A367LW65_PSEAI</name>
<reference evidence="2 3" key="1">
    <citation type="submission" date="2018-07" db="EMBL/GenBank/DDBJ databases">
        <title>Mechanisms of high-level aminoglycoside resistance among Gram-negative pathogens in Brazil.</title>
        <authorList>
            <person name="Ballaben A.S."/>
            <person name="Darini A.L.C."/>
            <person name="Doi Y."/>
        </authorList>
    </citation>
    <scope>NUCLEOTIDE SEQUENCE [LARGE SCALE GENOMIC DNA]</scope>
    <source>
        <strain evidence="2 3">B2-305</strain>
    </source>
</reference>
<feature type="non-terminal residue" evidence="2">
    <location>
        <position position="120"/>
    </location>
</feature>
<keyword evidence="2" id="KW-0808">Transferase</keyword>
<feature type="non-terminal residue" evidence="2">
    <location>
        <position position="1"/>
    </location>
</feature>
<dbReference type="AlphaFoldDB" id="A0A367LW65"/>
<dbReference type="GO" id="GO:0016740">
    <property type="term" value="F:transferase activity"/>
    <property type="evidence" value="ECO:0007669"/>
    <property type="project" value="UniProtKB-KW"/>
</dbReference>
<dbReference type="EMBL" id="QORE01003048">
    <property type="protein sequence ID" value="RCI69467.1"/>
    <property type="molecule type" value="Genomic_DNA"/>
</dbReference>
<organism evidence="2 3">
    <name type="scientific">Pseudomonas aeruginosa</name>
    <dbReference type="NCBI Taxonomy" id="287"/>
    <lineage>
        <taxon>Bacteria</taxon>
        <taxon>Pseudomonadati</taxon>
        <taxon>Pseudomonadota</taxon>
        <taxon>Gammaproteobacteria</taxon>
        <taxon>Pseudomonadales</taxon>
        <taxon>Pseudomonadaceae</taxon>
        <taxon>Pseudomonas</taxon>
    </lineage>
</organism>
<accession>A0A367LW65</accession>
<comment type="caution">
    <text evidence="2">The sequence shown here is derived from an EMBL/GenBank/DDBJ whole genome shotgun (WGS) entry which is preliminary data.</text>
</comment>
<feature type="region of interest" description="Disordered" evidence="1">
    <location>
        <begin position="1"/>
        <end position="20"/>
    </location>
</feature>
<evidence type="ECO:0000313" key="2">
    <source>
        <dbReference type="EMBL" id="RCI69467.1"/>
    </source>
</evidence>
<evidence type="ECO:0000313" key="3">
    <source>
        <dbReference type="Proteomes" id="UP000253594"/>
    </source>
</evidence>
<sequence>VDNGRPVYRRRGGVKDRDKDANQRLETFLDGLRPWPVRLAAIHRYLQPQADLASFSAFLRERLPRGSLTDKRAAELYERYGPGKFNLNDQGYVARVHPLELWLLGYLQKQPQATFGEAVA</sequence>
<evidence type="ECO:0000256" key="1">
    <source>
        <dbReference type="SAM" id="MobiDB-lite"/>
    </source>
</evidence>
<dbReference type="Proteomes" id="UP000253594">
    <property type="component" value="Unassembled WGS sequence"/>
</dbReference>
<proteinExistence type="predicted"/>
<protein>
    <submittedName>
        <fullName evidence="2">Glycosyl transferase family 51</fullName>
    </submittedName>
</protein>
<gene>
    <name evidence="2" type="ORF">DT376_39800</name>
</gene>